<accession>A0A1Y2ET68</accession>
<dbReference type="OrthoDB" id="2963168at2759"/>
<dbReference type="EMBL" id="MCGR01000040">
    <property type="protein sequence ID" value="ORY74760.1"/>
    <property type="molecule type" value="Genomic_DNA"/>
</dbReference>
<gene>
    <name evidence="1" type="ORF">BCR35DRAFT_333300</name>
</gene>
<dbReference type="CDD" id="cd10170">
    <property type="entry name" value="ASKHA_NBD_HSP70"/>
    <property type="match status" value="1"/>
</dbReference>
<protein>
    <submittedName>
        <fullName evidence="1">Uncharacterized protein</fullName>
    </submittedName>
</protein>
<sequence>MSTQLNLGAPYNGKETLVISIDAGASASAVCIAHLQPGVVPRLKYVMEWPNGEGESKVPSCIYYDGTGMARSFCAETRDEFIESKVEEFKLILNPPSMTSSTVAGSSSTNAATAEQVALPILPPNVSIVKVYADLFTYLIDNAQIWFQETSFGGDDIWRRLYPSAMIVLAHPDGWMETQQNVLREALTRAQILNTEGTGGRRLEFVRESEASVHWAMQVNNTSLERNSAFTVVDAGGSTVDIALYVVDSVSPRLTLREVKTSDSLQDGGIFVTRAGEKLIEAKLKGSRFAGEEYIAEATGKFERETKRKFTGTEAWAYIKVTGGEESDGNVARGRIKLSKEELKQTFEGSMAQITASVERQTQFGEVKAKHMLVVGGYGESSYLKNVLREKYGPQGIQIVSSDEPSKKAVAEGAVIWLVKRLVKRLVVARSVRSTFGIALVYPYNNSNEEHLSRGHIVLPDRTKGVRGGWSTIIAKDTIVNVDHLTTMGYTRLITEPSALQVFEIELFAFDGSDTTPRWCLDAYGNLLPSFRKVCTISADLSPLQNILVPRSGAGGVTYWEVSFQLGISFGSTSLNAKVLWTEQGRKCEGPASIVLGAIRSAEEV</sequence>
<evidence type="ECO:0000313" key="2">
    <source>
        <dbReference type="Proteomes" id="UP000193467"/>
    </source>
</evidence>
<organism evidence="1 2">
    <name type="scientific">Leucosporidium creatinivorum</name>
    <dbReference type="NCBI Taxonomy" id="106004"/>
    <lineage>
        <taxon>Eukaryota</taxon>
        <taxon>Fungi</taxon>
        <taxon>Dikarya</taxon>
        <taxon>Basidiomycota</taxon>
        <taxon>Pucciniomycotina</taxon>
        <taxon>Microbotryomycetes</taxon>
        <taxon>Leucosporidiales</taxon>
        <taxon>Leucosporidium</taxon>
    </lineage>
</organism>
<dbReference type="STRING" id="106004.A0A1Y2ET68"/>
<dbReference type="Gene3D" id="3.90.640.10">
    <property type="entry name" value="Actin, Chain A, domain 4"/>
    <property type="match status" value="1"/>
</dbReference>
<evidence type="ECO:0000313" key="1">
    <source>
        <dbReference type="EMBL" id="ORY74760.1"/>
    </source>
</evidence>
<dbReference type="InParanoid" id="A0A1Y2ET68"/>
<keyword evidence="2" id="KW-1185">Reference proteome</keyword>
<dbReference type="PANTHER" id="PTHR14187:SF5">
    <property type="entry name" value="HEAT SHOCK 70 KDA PROTEIN 12A"/>
    <property type="match status" value="1"/>
</dbReference>
<proteinExistence type="predicted"/>
<reference evidence="1 2" key="1">
    <citation type="submission" date="2016-07" db="EMBL/GenBank/DDBJ databases">
        <title>Pervasive Adenine N6-methylation of Active Genes in Fungi.</title>
        <authorList>
            <consortium name="DOE Joint Genome Institute"/>
            <person name="Mondo S.J."/>
            <person name="Dannebaum R.O."/>
            <person name="Kuo R.C."/>
            <person name="Labutti K."/>
            <person name="Haridas S."/>
            <person name="Kuo A."/>
            <person name="Salamov A."/>
            <person name="Ahrendt S.R."/>
            <person name="Lipzen A."/>
            <person name="Sullivan W."/>
            <person name="Andreopoulos W.B."/>
            <person name="Clum A."/>
            <person name="Lindquist E."/>
            <person name="Daum C."/>
            <person name="Ramamoorthy G.K."/>
            <person name="Gryganskyi A."/>
            <person name="Culley D."/>
            <person name="Magnuson J.K."/>
            <person name="James T.Y."/>
            <person name="O'Malley M.A."/>
            <person name="Stajich J.E."/>
            <person name="Spatafora J.W."/>
            <person name="Visel A."/>
            <person name="Grigoriev I.V."/>
        </authorList>
    </citation>
    <scope>NUCLEOTIDE SEQUENCE [LARGE SCALE GENOMIC DNA]</scope>
    <source>
        <strain evidence="1 2">62-1032</strain>
    </source>
</reference>
<dbReference type="Gene3D" id="3.30.420.40">
    <property type="match status" value="2"/>
</dbReference>
<dbReference type="AlphaFoldDB" id="A0A1Y2ET68"/>
<dbReference type="Proteomes" id="UP000193467">
    <property type="component" value="Unassembled WGS sequence"/>
</dbReference>
<dbReference type="InterPro" id="IPR043129">
    <property type="entry name" value="ATPase_NBD"/>
</dbReference>
<dbReference type="SUPFAM" id="SSF53067">
    <property type="entry name" value="Actin-like ATPase domain"/>
    <property type="match status" value="1"/>
</dbReference>
<comment type="caution">
    <text evidence="1">The sequence shown here is derived from an EMBL/GenBank/DDBJ whole genome shotgun (WGS) entry which is preliminary data.</text>
</comment>
<dbReference type="PANTHER" id="PTHR14187">
    <property type="entry name" value="ALPHA KINASE/ELONGATION FACTOR 2 KINASE"/>
    <property type="match status" value="1"/>
</dbReference>
<name>A0A1Y2ET68_9BASI</name>